<proteinExistence type="predicted"/>
<name>A0A5J9UNZ7_9POAL</name>
<dbReference type="PANTHER" id="PTHR47853">
    <property type="entry name" value="EXPRESSED PROTEIN"/>
    <property type="match status" value="1"/>
</dbReference>
<organism evidence="2 3">
    <name type="scientific">Eragrostis curvula</name>
    <name type="common">weeping love grass</name>
    <dbReference type="NCBI Taxonomy" id="38414"/>
    <lineage>
        <taxon>Eukaryota</taxon>
        <taxon>Viridiplantae</taxon>
        <taxon>Streptophyta</taxon>
        <taxon>Embryophyta</taxon>
        <taxon>Tracheophyta</taxon>
        <taxon>Spermatophyta</taxon>
        <taxon>Magnoliopsida</taxon>
        <taxon>Liliopsida</taxon>
        <taxon>Poales</taxon>
        <taxon>Poaceae</taxon>
        <taxon>PACMAD clade</taxon>
        <taxon>Chloridoideae</taxon>
        <taxon>Eragrostideae</taxon>
        <taxon>Eragrostidinae</taxon>
        <taxon>Eragrostis</taxon>
    </lineage>
</organism>
<dbReference type="EMBL" id="RWGY01000013">
    <property type="protein sequence ID" value="TVU25185.1"/>
    <property type="molecule type" value="Genomic_DNA"/>
</dbReference>
<evidence type="ECO:0000256" key="1">
    <source>
        <dbReference type="SAM" id="MobiDB-lite"/>
    </source>
</evidence>
<dbReference type="OrthoDB" id="696629at2759"/>
<dbReference type="AlphaFoldDB" id="A0A5J9UNZ7"/>
<protein>
    <recommendedName>
        <fullName evidence="4">TFIIS N-terminal domain-containing protein</fullName>
    </recommendedName>
</protein>
<dbReference type="Proteomes" id="UP000324897">
    <property type="component" value="Chromosome 2"/>
</dbReference>
<keyword evidence="3" id="KW-1185">Reference proteome</keyword>
<feature type="region of interest" description="Disordered" evidence="1">
    <location>
        <begin position="234"/>
        <end position="265"/>
    </location>
</feature>
<dbReference type="PANTHER" id="PTHR47853:SF1">
    <property type="entry name" value="EXPRESSED PROTEIN"/>
    <property type="match status" value="1"/>
</dbReference>
<dbReference type="Gramene" id="TVU25185">
    <property type="protein sequence ID" value="TVU25185"/>
    <property type="gene ID" value="EJB05_27673"/>
</dbReference>
<accession>A0A5J9UNZ7</accession>
<gene>
    <name evidence="2" type="ORF">EJB05_27673</name>
</gene>
<evidence type="ECO:0000313" key="2">
    <source>
        <dbReference type="EMBL" id="TVU25185.1"/>
    </source>
</evidence>
<evidence type="ECO:0008006" key="4">
    <source>
        <dbReference type="Google" id="ProtNLM"/>
    </source>
</evidence>
<reference evidence="2 3" key="1">
    <citation type="journal article" date="2019" name="Sci. Rep.">
        <title>A high-quality genome of Eragrostis curvula grass provides insights into Poaceae evolution and supports new strategies to enhance forage quality.</title>
        <authorList>
            <person name="Carballo J."/>
            <person name="Santos B.A.C.M."/>
            <person name="Zappacosta D."/>
            <person name="Garbus I."/>
            <person name="Selva J.P."/>
            <person name="Gallo C.A."/>
            <person name="Diaz A."/>
            <person name="Albertini E."/>
            <person name="Caccamo M."/>
            <person name="Echenique V."/>
        </authorList>
    </citation>
    <scope>NUCLEOTIDE SEQUENCE [LARGE SCALE GENOMIC DNA]</scope>
    <source>
        <strain evidence="3">cv. Victoria</strain>
        <tissue evidence="2">Leaf</tissue>
    </source>
</reference>
<sequence>MALRRWKPFLATFDHIDAAIESASDVGVPREEFKRARTRIVETLCGATDDAVAEGICRLLDDAMAESLLTLRAAGTQVGLLASGELVAAVGALASGHGSKRVRGLARDVVRGWRAAVEAELGTAMAAMHALDAASGVVFDGHGGDLDAEQRKKRSMIPEKKPTPCKTTVANSKTALAPRRVQPSSSCCSVEDTKKMEATKRKLHAGYQEAEDAKRRRTVQVLVVAPEMLRRQHKKTLPAVKARSPASSAAENRGRFSKSAALQRI</sequence>
<feature type="non-terminal residue" evidence="2">
    <location>
        <position position="1"/>
    </location>
</feature>
<comment type="caution">
    <text evidence="2">The sequence shown here is derived from an EMBL/GenBank/DDBJ whole genome shotgun (WGS) entry which is preliminary data.</text>
</comment>
<evidence type="ECO:0000313" key="3">
    <source>
        <dbReference type="Proteomes" id="UP000324897"/>
    </source>
</evidence>